<proteinExistence type="inferred from homology"/>
<evidence type="ECO:0000256" key="4">
    <source>
        <dbReference type="ARBA" id="ARBA00044613"/>
    </source>
</evidence>
<dbReference type="Proteomes" id="UP001497382">
    <property type="component" value="Unassembled WGS sequence"/>
</dbReference>
<evidence type="ECO:0000256" key="3">
    <source>
        <dbReference type="ARBA" id="ARBA00023152"/>
    </source>
</evidence>
<dbReference type="GO" id="GO:0004340">
    <property type="term" value="F:glucokinase activity"/>
    <property type="evidence" value="ECO:0007669"/>
    <property type="project" value="TreeGrafter"/>
</dbReference>
<dbReference type="InterPro" id="IPR001312">
    <property type="entry name" value="Hexokinase"/>
</dbReference>
<evidence type="ECO:0000313" key="10">
    <source>
        <dbReference type="Proteomes" id="UP001497382"/>
    </source>
</evidence>
<comment type="catalytic activity">
    <reaction evidence="4">
        <text>a D-hexose + ATP = a D-hexose 6-phosphate + ADP + H(+)</text>
        <dbReference type="Rhea" id="RHEA:22740"/>
        <dbReference type="ChEBI" id="CHEBI:4194"/>
        <dbReference type="ChEBI" id="CHEBI:15378"/>
        <dbReference type="ChEBI" id="CHEBI:30616"/>
        <dbReference type="ChEBI" id="CHEBI:229467"/>
        <dbReference type="ChEBI" id="CHEBI:456216"/>
        <dbReference type="EC" id="2.7.1.1"/>
    </reaction>
    <physiologicalReaction direction="left-to-right" evidence="4">
        <dbReference type="Rhea" id="RHEA:22741"/>
    </physiologicalReaction>
</comment>
<keyword evidence="7" id="KW-0067">ATP-binding</keyword>
<dbReference type="Pfam" id="PF00349">
    <property type="entry name" value="Hexokinase_1"/>
    <property type="match status" value="1"/>
</dbReference>
<accession>A0AAV2ARP5</accession>
<evidence type="ECO:0000259" key="8">
    <source>
        <dbReference type="Pfam" id="PF00349"/>
    </source>
</evidence>
<evidence type="ECO:0000313" key="9">
    <source>
        <dbReference type="EMBL" id="CAL1286666.1"/>
    </source>
</evidence>
<dbReference type="GO" id="GO:0005739">
    <property type="term" value="C:mitochondrion"/>
    <property type="evidence" value="ECO:0007669"/>
    <property type="project" value="TreeGrafter"/>
</dbReference>
<dbReference type="GO" id="GO:0006006">
    <property type="term" value="P:glucose metabolic process"/>
    <property type="evidence" value="ECO:0007669"/>
    <property type="project" value="TreeGrafter"/>
</dbReference>
<evidence type="ECO:0000256" key="7">
    <source>
        <dbReference type="RuleBase" id="RU362007"/>
    </source>
</evidence>
<feature type="non-terminal residue" evidence="9">
    <location>
        <position position="199"/>
    </location>
</feature>
<comment type="caution">
    <text evidence="9">The sequence shown here is derived from an EMBL/GenBank/DDBJ whole genome shotgun (WGS) entry which is preliminary data.</text>
</comment>
<keyword evidence="3 7" id="KW-0324">Glycolysis</keyword>
<dbReference type="GO" id="GO:0005524">
    <property type="term" value="F:ATP binding"/>
    <property type="evidence" value="ECO:0007669"/>
    <property type="project" value="UniProtKB-UniRule"/>
</dbReference>
<dbReference type="GO" id="GO:0005829">
    <property type="term" value="C:cytosol"/>
    <property type="evidence" value="ECO:0007669"/>
    <property type="project" value="TreeGrafter"/>
</dbReference>
<dbReference type="PANTHER" id="PTHR19443:SF16">
    <property type="entry name" value="HEXOKINASE TYPE 1-RELATED"/>
    <property type="match status" value="1"/>
</dbReference>
<dbReference type="GO" id="GO:0006096">
    <property type="term" value="P:glycolytic process"/>
    <property type="evidence" value="ECO:0007669"/>
    <property type="project" value="UniProtKB-KW"/>
</dbReference>
<dbReference type="GO" id="GO:0001678">
    <property type="term" value="P:intracellular glucose homeostasis"/>
    <property type="evidence" value="ECO:0007669"/>
    <property type="project" value="InterPro"/>
</dbReference>
<dbReference type="GO" id="GO:0005536">
    <property type="term" value="F:D-glucose binding"/>
    <property type="evidence" value="ECO:0007669"/>
    <property type="project" value="InterPro"/>
</dbReference>
<keyword evidence="7" id="KW-0808">Transferase</keyword>
<feature type="domain" description="Hexokinase N-terminal" evidence="8">
    <location>
        <begin position="26"/>
        <end position="171"/>
    </location>
</feature>
<comment type="pathway">
    <text evidence="1">Carbohydrate degradation; glycolysis; D-glyceraldehyde 3-phosphate and glycerone phosphate from D-glucose: step 1/4.</text>
</comment>
<dbReference type="EMBL" id="CAXIEN010000206">
    <property type="protein sequence ID" value="CAL1286666.1"/>
    <property type="molecule type" value="Genomic_DNA"/>
</dbReference>
<dbReference type="Gene3D" id="3.30.420.40">
    <property type="match status" value="1"/>
</dbReference>
<protein>
    <recommendedName>
        <fullName evidence="7">Phosphotransferase</fullName>
        <ecNumber evidence="7">2.7.1.-</ecNumber>
    </recommendedName>
</protein>
<organism evidence="9 10">
    <name type="scientific">Larinioides sclopetarius</name>
    <dbReference type="NCBI Taxonomy" id="280406"/>
    <lineage>
        <taxon>Eukaryota</taxon>
        <taxon>Metazoa</taxon>
        <taxon>Ecdysozoa</taxon>
        <taxon>Arthropoda</taxon>
        <taxon>Chelicerata</taxon>
        <taxon>Arachnida</taxon>
        <taxon>Araneae</taxon>
        <taxon>Araneomorphae</taxon>
        <taxon>Entelegynae</taxon>
        <taxon>Araneoidea</taxon>
        <taxon>Araneidae</taxon>
        <taxon>Larinioides</taxon>
    </lineage>
</organism>
<sequence length="199" mass="22960">MADYEIWNRVQSPKLKVKDKHVARKVRSIMKPFILSDGVVYRIKDAFLHEMTLGLSKSENAKMPMVVTFVTERITEADGDYVAVCAHAESFSVTLVKLKSHALPEIQRKDYEIDASIFSLSYRKIYKVFAECMKDFFSEFQLCGTVIPVGFCSNLPMRHFSLDTAIIPYFGDHSDSNPCQTDVKSYFEKILHNTRYNYQ</sequence>
<dbReference type="EC" id="2.7.1.-" evidence="7"/>
<dbReference type="SUPFAM" id="SSF53067">
    <property type="entry name" value="Actin-like ATPase domain"/>
    <property type="match status" value="1"/>
</dbReference>
<keyword evidence="10" id="KW-1185">Reference proteome</keyword>
<comment type="catalytic activity">
    <reaction evidence="6">
        <text>D-glucose + ATP = D-glucose 6-phosphate + ADP + H(+)</text>
        <dbReference type="Rhea" id="RHEA:17825"/>
        <dbReference type="ChEBI" id="CHEBI:4167"/>
        <dbReference type="ChEBI" id="CHEBI:15378"/>
        <dbReference type="ChEBI" id="CHEBI:30616"/>
        <dbReference type="ChEBI" id="CHEBI:61548"/>
        <dbReference type="ChEBI" id="CHEBI:456216"/>
        <dbReference type="EC" id="2.7.1.1"/>
    </reaction>
    <physiologicalReaction direction="left-to-right" evidence="6">
        <dbReference type="Rhea" id="RHEA:17826"/>
    </physiologicalReaction>
</comment>
<reference evidence="9 10" key="1">
    <citation type="submission" date="2024-04" db="EMBL/GenBank/DDBJ databases">
        <authorList>
            <person name="Rising A."/>
            <person name="Reimegard J."/>
            <person name="Sonavane S."/>
            <person name="Akerstrom W."/>
            <person name="Nylinder S."/>
            <person name="Hedman E."/>
            <person name="Kallberg Y."/>
        </authorList>
    </citation>
    <scope>NUCLEOTIDE SEQUENCE [LARGE SCALE GENOMIC DNA]</scope>
</reference>
<dbReference type="InterPro" id="IPR043129">
    <property type="entry name" value="ATPase_NBD"/>
</dbReference>
<dbReference type="GO" id="GO:0008865">
    <property type="term" value="F:fructokinase activity"/>
    <property type="evidence" value="ECO:0007669"/>
    <property type="project" value="TreeGrafter"/>
</dbReference>
<comment type="pathway">
    <text evidence="2">Carbohydrate metabolism; hexose metabolism.</text>
</comment>
<dbReference type="AlphaFoldDB" id="A0AAV2ARP5"/>
<dbReference type="PANTHER" id="PTHR19443">
    <property type="entry name" value="HEXOKINASE"/>
    <property type="match status" value="1"/>
</dbReference>
<evidence type="ECO:0000256" key="5">
    <source>
        <dbReference type="ARBA" id="ARBA00047905"/>
    </source>
</evidence>
<comment type="similarity">
    <text evidence="7">Belongs to the hexokinase family.</text>
</comment>
<gene>
    <name evidence="9" type="ORF">LARSCL_LOCUS14375</name>
</gene>
<evidence type="ECO:0000256" key="2">
    <source>
        <dbReference type="ARBA" id="ARBA00005028"/>
    </source>
</evidence>
<dbReference type="InterPro" id="IPR022672">
    <property type="entry name" value="Hexokinase_N"/>
</dbReference>
<name>A0AAV2ARP5_9ARAC</name>
<keyword evidence="7" id="KW-0547">Nucleotide-binding</keyword>
<comment type="catalytic activity">
    <reaction evidence="5">
        <text>D-fructose + ATP = D-fructose 6-phosphate + ADP + H(+)</text>
        <dbReference type="Rhea" id="RHEA:16125"/>
        <dbReference type="ChEBI" id="CHEBI:15378"/>
        <dbReference type="ChEBI" id="CHEBI:30616"/>
        <dbReference type="ChEBI" id="CHEBI:37721"/>
        <dbReference type="ChEBI" id="CHEBI:61527"/>
        <dbReference type="ChEBI" id="CHEBI:456216"/>
        <dbReference type="EC" id="2.7.1.1"/>
    </reaction>
    <physiologicalReaction direction="left-to-right" evidence="5">
        <dbReference type="Rhea" id="RHEA:16126"/>
    </physiologicalReaction>
</comment>
<dbReference type="Gene3D" id="3.40.367.20">
    <property type="match status" value="1"/>
</dbReference>
<evidence type="ECO:0000256" key="6">
    <source>
        <dbReference type="ARBA" id="ARBA00048160"/>
    </source>
</evidence>
<evidence type="ECO:0000256" key="1">
    <source>
        <dbReference type="ARBA" id="ARBA00004888"/>
    </source>
</evidence>
<keyword evidence="7" id="KW-0418">Kinase</keyword>